<proteinExistence type="predicted"/>
<comment type="caution">
    <text evidence="2">The sequence shown here is derived from an EMBL/GenBank/DDBJ whole genome shotgun (WGS) entry which is preliminary data.</text>
</comment>
<dbReference type="SUPFAM" id="SSF55797">
    <property type="entry name" value="PR-1-like"/>
    <property type="match status" value="1"/>
</dbReference>
<evidence type="ECO:0000313" key="2">
    <source>
        <dbReference type="EMBL" id="MFC1458354.1"/>
    </source>
</evidence>
<gene>
    <name evidence="2" type="ORF">ACETIH_16945</name>
</gene>
<keyword evidence="3" id="KW-1185">Reference proteome</keyword>
<sequence>MYGSKILTTNHSDKSMSLPTAFEQYMLDLINAERAAIGARPLVLDDALQTSSEGHSQWMISSDSFSHQGMAGLSPHGRMEAAGYQFTGSYGSGENIAWVSLRAPDGYMDEVRLMHQNLMNSPGHRANILNPAFEEIGIGIEIGNLQGWDAAVVTQNFGYSAAAATPPGSGPSDGYVLVDDGFYLARNPDVRAAGMDPEHHYAVYGWKEGRDPNAFFDSSAYLQAYTDVAAAGVNPLEHYNTFGWKEGRDPSGSFDTSSYLQAYADVAAANINPLEHYLAYGIREGRSAFPDSTIG</sequence>
<organism evidence="2 3">
    <name type="scientific">Microvirga arabica</name>
    <dbReference type="NCBI Taxonomy" id="1128671"/>
    <lineage>
        <taxon>Bacteria</taxon>
        <taxon>Pseudomonadati</taxon>
        <taxon>Pseudomonadota</taxon>
        <taxon>Alphaproteobacteria</taxon>
        <taxon>Hyphomicrobiales</taxon>
        <taxon>Methylobacteriaceae</taxon>
        <taxon>Microvirga</taxon>
    </lineage>
</organism>
<dbReference type="Proteomes" id="UP001593940">
    <property type="component" value="Unassembled WGS sequence"/>
</dbReference>
<feature type="domain" description="SCP" evidence="1">
    <location>
        <begin position="27"/>
        <end position="143"/>
    </location>
</feature>
<name>A0ABV6YAT2_9HYPH</name>
<protein>
    <submittedName>
        <fullName evidence="2">CAP domain-containing protein</fullName>
    </submittedName>
</protein>
<dbReference type="RefSeq" id="WP_377030319.1">
    <property type="nucleotide sequence ID" value="NZ_JBHOMY010000048.1"/>
</dbReference>
<reference evidence="2 3" key="1">
    <citation type="submission" date="2024-09" db="EMBL/GenBank/DDBJ databases">
        <title>Nodulacao em especies de Leguminosae Basais da Amazonia e Caracterizacao dos Rizobios e Bacterias Associadas aos Nodulos.</title>
        <authorList>
            <person name="Jambeiro I.C.A."/>
            <person name="Lopes I.S."/>
            <person name="Aguiar E.R.G.R."/>
            <person name="Santos A.F.J."/>
            <person name="Dos Santos J.M.F."/>
            <person name="Gross E."/>
        </authorList>
    </citation>
    <scope>NUCLEOTIDE SEQUENCE [LARGE SCALE GENOMIC DNA]</scope>
    <source>
        <strain evidence="2 3">BRUESC1165</strain>
    </source>
</reference>
<dbReference type="PANTHER" id="PTHR31157">
    <property type="entry name" value="SCP DOMAIN-CONTAINING PROTEIN"/>
    <property type="match status" value="1"/>
</dbReference>
<dbReference type="EMBL" id="JBHOMY010000048">
    <property type="protein sequence ID" value="MFC1458354.1"/>
    <property type="molecule type" value="Genomic_DNA"/>
</dbReference>
<evidence type="ECO:0000313" key="3">
    <source>
        <dbReference type="Proteomes" id="UP001593940"/>
    </source>
</evidence>
<dbReference type="Gene3D" id="3.40.33.10">
    <property type="entry name" value="CAP"/>
    <property type="match status" value="1"/>
</dbReference>
<dbReference type="Pfam" id="PF00188">
    <property type="entry name" value="CAP"/>
    <property type="match status" value="1"/>
</dbReference>
<evidence type="ECO:0000259" key="1">
    <source>
        <dbReference type="Pfam" id="PF00188"/>
    </source>
</evidence>
<dbReference type="InterPro" id="IPR035940">
    <property type="entry name" value="CAP_sf"/>
</dbReference>
<dbReference type="InterPro" id="IPR014044">
    <property type="entry name" value="CAP_dom"/>
</dbReference>
<dbReference type="PANTHER" id="PTHR31157:SF1">
    <property type="entry name" value="SCP DOMAIN-CONTAINING PROTEIN"/>
    <property type="match status" value="1"/>
</dbReference>
<accession>A0ABV6YAT2</accession>
<dbReference type="CDD" id="cd05379">
    <property type="entry name" value="CAP_bacterial"/>
    <property type="match status" value="1"/>
</dbReference>